<reference evidence="1" key="1">
    <citation type="submission" date="2025-02" db="EMBL/GenBank/DDBJ databases">
        <authorList>
            <consortium name="NCBI Genome Project"/>
        </authorList>
    </citation>
    <scope>NUCLEOTIDE SEQUENCE</scope>
</reference>
<reference evidence="1" key="2">
    <citation type="submission" date="2025-08" db="UniProtKB">
        <authorList>
            <consortium name="RefSeq"/>
        </authorList>
    </citation>
    <scope>IDENTIFICATION</scope>
</reference>
<dbReference type="VEuPathDB" id="FungiDB:An07g01020"/>
<organism evidence="1">
    <name type="scientific">Aspergillus niger</name>
    <dbReference type="NCBI Taxonomy" id="5061"/>
    <lineage>
        <taxon>Eukaryota</taxon>
        <taxon>Fungi</taxon>
        <taxon>Dikarya</taxon>
        <taxon>Ascomycota</taxon>
        <taxon>Pezizomycotina</taxon>
        <taxon>Eurotiomycetes</taxon>
        <taxon>Eurotiomycetidae</taxon>
        <taxon>Eurotiales</taxon>
        <taxon>Aspergillaceae</taxon>
        <taxon>Aspergillus</taxon>
        <taxon>Aspergillus subgen. Circumdati</taxon>
    </lineage>
</organism>
<accession>A0AAJ8C0X7</accession>
<dbReference type="AlphaFoldDB" id="A0AAJ8C0X7"/>
<sequence length="103" mass="11183">MDKIPSLNQFVSDTQKLAGVLPVRALHMQTDNLGAGSLHHSMIAIELSPYPTTMSPATACDYQRTTDDRGYVRWTSCSSSSLCCGGKLVDLFVSDSRMPPFGV</sequence>
<proteinExistence type="predicted"/>
<dbReference type="GeneID" id="84591261"/>
<name>A0AAJ8C0X7_ASPNG</name>
<dbReference type="RefSeq" id="XP_059606101.1">
    <property type="nucleotide sequence ID" value="XM_059748197.1"/>
</dbReference>
<protein>
    <submittedName>
        <fullName evidence="1">Uncharacterized protein</fullName>
    </submittedName>
</protein>
<gene>
    <name evidence="1" type="ORF">An07g01020</name>
</gene>
<evidence type="ECO:0000313" key="1">
    <source>
        <dbReference type="RefSeq" id="XP_059606101.1"/>
    </source>
</evidence>
<dbReference type="KEGG" id="ang:An07g01020"/>